<keyword evidence="18" id="KW-1185">Reference proteome</keyword>
<dbReference type="InterPro" id="IPR011640">
    <property type="entry name" value="Fe2_transport_prot_B_C"/>
</dbReference>
<feature type="domain" description="FeoB-type G" evidence="16">
    <location>
        <begin position="1"/>
        <end position="161"/>
    </location>
</feature>
<dbReference type="Gene3D" id="1.10.287.1770">
    <property type="match status" value="1"/>
</dbReference>
<keyword evidence="10" id="KW-0406">Ion transport</keyword>
<protein>
    <recommendedName>
        <fullName evidence="13 14">Ferrous iron transport protein B</fullName>
    </recommendedName>
</protein>
<evidence type="ECO:0000256" key="10">
    <source>
        <dbReference type="ARBA" id="ARBA00023065"/>
    </source>
</evidence>
<evidence type="ECO:0000313" key="17">
    <source>
        <dbReference type="EMBL" id="MBO1625116.1"/>
    </source>
</evidence>
<feature type="transmembrane region" description="Helical" evidence="15">
    <location>
        <begin position="417"/>
        <end position="438"/>
    </location>
</feature>
<dbReference type="Pfam" id="PF07664">
    <property type="entry name" value="FeoB_C"/>
    <property type="match status" value="1"/>
</dbReference>
<evidence type="ECO:0000256" key="4">
    <source>
        <dbReference type="ARBA" id="ARBA00022475"/>
    </source>
</evidence>
<feature type="transmembrane region" description="Helical" evidence="15">
    <location>
        <begin position="383"/>
        <end position="405"/>
    </location>
</feature>
<dbReference type="InterPro" id="IPR030389">
    <property type="entry name" value="G_FEOB_dom"/>
</dbReference>
<evidence type="ECO:0000259" key="16">
    <source>
        <dbReference type="PROSITE" id="PS51711"/>
    </source>
</evidence>
<dbReference type="InterPro" id="IPR003373">
    <property type="entry name" value="Fe2_transport_prot-B"/>
</dbReference>
<reference evidence="17 18" key="1">
    <citation type="submission" date="2021-03" db="EMBL/GenBank/DDBJ databases">
        <title>Identification of novel Bacillus strains.</title>
        <authorList>
            <person name="Xiao Z."/>
            <person name="Li Y."/>
            <person name="Shen J."/>
        </authorList>
    </citation>
    <scope>NUCLEOTIDE SEQUENCE [LARGE SCALE GENOMIC DNA]</scope>
    <source>
        <strain evidence="17 18">SY8</strain>
    </source>
</reference>
<dbReference type="InterPro" id="IPR050860">
    <property type="entry name" value="FeoB_GTPase"/>
</dbReference>
<dbReference type="PANTHER" id="PTHR43185">
    <property type="entry name" value="FERROUS IRON TRANSPORT PROTEIN B"/>
    <property type="match status" value="1"/>
</dbReference>
<evidence type="ECO:0000256" key="1">
    <source>
        <dbReference type="ARBA" id="ARBA00003926"/>
    </source>
</evidence>
<comment type="caution">
    <text evidence="17">The sequence shown here is derived from an EMBL/GenBank/DDBJ whole genome shotgun (WGS) entry which is preliminary data.</text>
</comment>
<feature type="transmembrane region" description="Helical" evidence="15">
    <location>
        <begin position="450"/>
        <end position="474"/>
    </location>
</feature>
<dbReference type="Pfam" id="PF17910">
    <property type="entry name" value="FeoB_Cyto"/>
    <property type="match status" value="1"/>
</dbReference>
<organism evidence="17 18">
    <name type="scientific">Bacillus arachidis</name>
    <dbReference type="NCBI Taxonomy" id="2819290"/>
    <lineage>
        <taxon>Bacteria</taxon>
        <taxon>Bacillati</taxon>
        <taxon>Bacillota</taxon>
        <taxon>Bacilli</taxon>
        <taxon>Bacillales</taxon>
        <taxon>Bacillaceae</taxon>
        <taxon>Bacillus</taxon>
    </lineage>
</organism>
<evidence type="ECO:0000256" key="2">
    <source>
        <dbReference type="ARBA" id="ARBA00004651"/>
    </source>
</evidence>
<dbReference type="Pfam" id="PF07670">
    <property type="entry name" value="Gate"/>
    <property type="match status" value="2"/>
</dbReference>
<evidence type="ECO:0000256" key="5">
    <source>
        <dbReference type="ARBA" id="ARBA00022496"/>
    </source>
</evidence>
<evidence type="ECO:0000256" key="14">
    <source>
        <dbReference type="NCBIfam" id="TIGR00437"/>
    </source>
</evidence>
<feature type="transmembrane region" description="Helical" evidence="15">
    <location>
        <begin position="277"/>
        <end position="297"/>
    </location>
</feature>
<dbReference type="CDD" id="cd01879">
    <property type="entry name" value="FeoB"/>
    <property type="match status" value="1"/>
</dbReference>
<accession>A0ABS3NVZ6</accession>
<evidence type="ECO:0000256" key="9">
    <source>
        <dbReference type="ARBA" id="ARBA00023004"/>
    </source>
</evidence>
<feature type="transmembrane region" description="Helical" evidence="15">
    <location>
        <begin position="565"/>
        <end position="585"/>
    </location>
</feature>
<dbReference type="InterPro" id="IPR006073">
    <property type="entry name" value="GTP-bd"/>
</dbReference>
<feature type="transmembrane region" description="Helical" evidence="15">
    <location>
        <begin position="637"/>
        <end position="657"/>
    </location>
</feature>
<keyword evidence="6 15" id="KW-0812">Transmembrane</keyword>
<evidence type="ECO:0000313" key="18">
    <source>
        <dbReference type="Proteomes" id="UP000677611"/>
    </source>
</evidence>
<gene>
    <name evidence="17" type="primary">feoB</name>
    <name evidence="17" type="ORF">J4P90_07620</name>
</gene>
<sequence>MNKVALLGNPNTGKTSLFNALTGSYEYVGNWSGVTVEKKVGKLKGKQGTLIDLPGIYDLNPVSRDEGVVTNFLLTEEFHHMLNIVDSSQFVRNMHLTLQLLEFGKPVSIGLNMIDVAKQRGIIIDVNRLSEILGVTVVPVVARSGKGCKELLATLHESEQKEQKPFSISYGKQIDAGIADIMEFLTKENYENPRWLALQFLSNNEVVEKEVKKLPVYEKLIAIRSELEEEIDVTLEQHIYRSRAAYIEKLKTNVIQHEKEGKIPFSEKIDQLITHKVLGLPIFLAVMFFIFQVTFTWIGTPLSDMLDEFFSGQLTDWVTAGLTTIGASDFIQALVTEGIIAGVGAVLVFVPQIFALFFFISLLEDSGYMARIAVVMDRIMEFFGLNGKAFIPMIIGFGCNVPGIMAARTIEQEKERLLTILVTPFMSCSARLPVYALFAGVFFPHNQATVVFSLYIAGIVLALLVTKVMSLTVLKEEKSIFVIELPPYRVPQAKTLWLSTWEKGKGFVRKAGTFIFGGSVVIWLLNYAGPSGFGVDMGDSFLAMIGGFVAPILAPLGFGTWQAAASLLTGFLAKEVVVSTMAIIYAVKEDVLGNVMGAHYTALSAYAFMFFILLYVPCLATVAVIRRETGSIKWTIFSVVYPLIVAYLLTLVIYQVGSLLGF</sequence>
<keyword evidence="3 15" id="KW-0813">Transport</keyword>
<feature type="transmembrane region" description="Helical" evidence="15">
    <location>
        <begin position="541"/>
        <end position="558"/>
    </location>
</feature>
<evidence type="ECO:0000256" key="12">
    <source>
        <dbReference type="ARBA" id="ARBA00023136"/>
    </source>
</evidence>
<name>A0ABS3NVZ6_9BACI</name>
<dbReference type="PANTHER" id="PTHR43185:SF1">
    <property type="entry name" value="FE(2+) TRANSPORTER FEOB"/>
    <property type="match status" value="1"/>
</dbReference>
<dbReference type="PROSITE" id="PS51711">
    <property type="entry name" value="G_FEOB"/>
    <property type="match status" value="1"/>
</dbReference>
<dbReference type="Gene3D" id="3.40.50.300">
    <property type="entry name" value="P-loop containing nucleotide triphosphate hydrolases"/>
    <property type="match status" value="1"/>
</dbReference>
<comment type="function">
    <text evidence="1 15">Probable transporter of a GTP-driven Fe(2+) uptake system.</text>
</comment>
<evidence type="ECO:0000256" key="3">
    <source>
        <dbReference type="ARBA" id="ARBA00022448"/>
    </source>
</evidence>
<evidence type="ECO:0000256" key="11">
    <source>
        <dbReference type="ARBA" id="ARBA00023134"/>
    </source>
</evidence>
<proteinExistence type="inferred from homology"/>
<evidence type="ECO:0000256" key="15">
    <source>
        <dbReference type="RuleBase" id="RU362098"/>
    </source>
</evidence>
<keyword evidence="4" id="KW-1003">Cell membrane</keyword>
<dbReference type="NCBIfam" id="TIGR00437">
    <property type="entry name" value="feoB"/>
    <property type="match status" value="1"/>
</dbReference>
<dbReference type="InterPro" id="IPR011642">
    <property type="entry name" value="Gate_dom"/>
</dbReference>
<dbReference type="RefSeq" id="WP_208017214.1">
    <property type="nucleotide sequence ID" value="NZ_JAGDQJ010000009.1"/>
</dbReference>
<dbReference type="SUPFAM" id="SSF52540">
    <property type="entry name" value="P-loop containing nucleoside triphosphate hydrolases"/>
    <property type="match status" value="1"/>
</dbReference>
<feature type="transmembrane region" description="Helical" evidence="15">
    <location>
        <begin position="605"/>
        <end position="625"/>
    </location>
</feature>
<dbReference type="EMBL" id="JAGDQJ010000009">
    <property type="protein sequence ID" value="MBO1625116.1"/>
    <property type="molecule type" value="Genomic_DNA"/>
</dbReference>
<dbReference type="PRINTS" id="PR00326">
    <property type="entry name" value="GTP1OBG"/>
</dbReference>
<feature type="transmembrane region" description="Helical" evidence="15">
    <location>
        <begin position="317"/>
        <end position="335"/>
    </location>
</feature>
<evidence type="ECO:0000256" key="6">
    <source>
        <dbReference type="ARBA" id="ARBA00022692"/>
    </source>
</evidence>
<evidence type="ECO:0000256" key="8">
    <source>
        <dbReference type="ARBA" id="ARBA00022989"/>
    </source>
</evidence>
<dbReference type="InterPro" id="IPR041069">
    <property type="entry name" value="FeoB_Cyto"/>
</dbReference>
<feature type="transmembrane region" description="Helical" evidence="15">
    <location>
        <begin position="511"/>
        <end position="529"/>
    </location>
</feature>
<dbReference type="InterPro" id="IPR027417">
    <property type="entry name" value="P-loop_NTPase"/>
</dbReference>
<keyword evidence="11 15" id="KW-0342">GTP-binding</keyword>
<keyword evidence="7" id="KW-0547">Nucleotide-binding</keyword>
<keyword evidence="5 15" id="KW-0410">Iron transport</keyword>
<dbReference type="Proteomes" id="UP000677611">
    <property type="component" value="Unassembled WGS sequence"/>
</dbReference>
<keyword evidence="8 15" id="KW-1133">Transmembrane helix</keyword>
<comment type="subcellular location">
    <subcellularLocation>
        <location evidence="2 15">Cell membrane</location>
        <topology evidence="2 15">Multi-pass membrane protein</topology>
    </subcellularLocation>
</comment>
<evidence type="ECO:0000256" key="7">
    <source>
        <dbReference type="ARBA" id="ARBA00022741"/>
    </source>
</evidence>
<dbReference type="Pfam" id="PF02421">
    <property type="entry name" value="FeoB_N"/>
    <property type="match status" value="1"/>
</dbReference>
<evidence type="ECO:0000256" key="13">
    <source>
        <dbReference type="ARBA" id="ARBA00031200"/>
    </source>
</evidence>
<keyword evidence="9 15" id="KW-0408">Iron</keyword>
<keyword evidence="12 15" id="KW-0472">Membrane</keyword>
<feature type="transmembrane region" description="Helical" evidence="15">
    <location>
        <begin position="342"/>
        <end position="363"/>
    </location>
</feature>
<comment type="similarity">
    <text evidence="15">Belongs to the TRAFAC class TrmE-Era-EngA-EngB-Septin-like GTPase superfamily. FeoB GTPase (TC 9.A.8) family.</text>
</comment>